<name>A0A7V2T137_LEUMU</name>
<sequence length="75" mass="8179">MSILIRLRADNTATLIRSFVDISITMTRKSLGKIASPLLKAIASTEIGKSNFAGRKDCSLGFCPRILAKSLEPRN</sequence>
<proteinExistence type="predicted"/>
<evidence type="ECO:0000313" key="1">
    <source>
        <dbReference type="EMBL" id="HFC91423.1"/>
    </source>
</evidence>
<gene>
    <name evidence="1" type="ORF">ENJ51_01275</name>
</gene>
<organism evidence="1">
    <name type="scientific">Leucothrix mucor</name>
    <dbReference type="NCBI Taxonomy" id="45248"/>
    <lineage>
        <taxon>Bacteria</taxon>
        <taxon>Pseudomonadati</taxon>
        <taxon>Pseudomonadota</taxon>
        <taxon>Gammaproteobacteria</taxon>
        <taxon>Thiotrichales</taxon>
        <taxon>Thiotrichaceae</taxon>
        <taxon>Leucothrix</taxon>
    </lineage>
</organism>
<accession>A0A7V2T137</accession>
<protein>
    <submittedName>
        <fullName evidence="1">Uncharacterized protein</fullName>
    </submittedName>
</protein>
<dbReference type="Proteomes" id="UP000885750">
    <property type="component" value="Unassembled WGS sequence"/>
</dbReference>
<dbReference type="EMBL" id="DRMS01000049">
    <property type="protein sequence ID" value="HFC91423.1"/>
    <property type="molecule type" value="Genomic_DNA"/>
</dbReference>
<reference evidence="1" key="1">
    <citation type="journal article" date="2020" name="mSystems">
        <title>Genome- and Community-Level Interaction Insights into Carbon Utilization and Element Cycling Functions of Hydrothermarchaeota in Hydrothermal Sediment.</title>
        <authorList>
            <person name="Zhou Z."/>
            <person name="Liu Y."/>
            <person name="Xu W."/>
            <person name="Pan J."/>
            <person name="Luo Z.H."/>
            <person name="Li M."/>
        </authorList>
    </citation>
    <scope>NUCLEOTIDE SEQUENCE [LARGE SCALE GENOMIC DNA]</scope>
    <source>
        <strain evidence="1">HyVt-493</strain>
    </source>
</reference>
<comment type="caution">
    <text evidence="1">The sequence shown here is derived from an EMBL/GenBank/DDBJ whole genome shotgun (WGS) entry which is preliminary data.</text>
</comment>
<dbReference type="AlphaFoldDB" id="A0A7V2T137"/>